<feature type="transmembrane region" description="Helical" evidence="1">
    <location>
        <begin position="67"/>
        <end position="86"/>
    </location>
</feature>
<evidence type="ECO:0000313" key="4">
    <source>
        <dbReference type="Proteomes" id="UP000006427"/>
    </source>
</evidence>
<dbReference type="EMBL" id="ABTR02000001">
    <property type="protein sequence ID" value="EFC91504.1"/>
    <property type="molecule type" value="Genomic_DNA"/>
</dbReference>
<feature type="transmembrane region" description="Helical" evidence="1">
    <location>
        <begin position="213"/>
        <end position="235"/>
    </location>
</feature>
<keyword evidence="1" id="KW-1133">Transmembrane helix</keyword>
<dbReference type="STRING" id="469381.Dpep_1478"/>
<reference evidence="3 4" key="1">
    <citation type="journal article" date="2010" name="Stand. Genomic Sci.">
        <title>Permanent draft genome sequence of Dethiosulfovibrio peptidovorans type strain (SEBR 4207).</title>
        <authorList>
            <person name="Labutti K."/>
            <person name="Mayilraj S."/>
            <person name="Clum A."/>
            <person name="Lucas S."/>
            <person name="Glavina Del Rio T."/>
            <person name="Nolan M."/>
            <person name="Tice H."/>
            <person name="Cheng J.F."/>
            <person name="Pitluck S."/>
            <person name="Liolios K."/>
            <person name="Ivanova N."/>
            <person name="Mavromatis K."/>
            <person name="Mikhailova N."/>
            <person name="Pati A."/>
            <person name="Goodwin L."/>
            <person name="Chen A."/>
            <person name="Palaniappan K."/>
            <person name="Land M."/>
            <person name="Hauser L."/>
            <person name="Chang Y.J."/>
            <person name="Jeffries C.D."/>
            <person name="Rohde M."/>
            <person name="Spring S."/>
            <person name="Goker M."/>
            <person name="Woyke T."/>
            <person name="Bristow J."/>
            <person name="Eisen J.A."/>
            <person name="Markowitz V."/>
            <person name="Hugenholtz P."/>
            <person name="Kyrpides N.C."/>
            <person name="Klenk H.P."/>
            <person name="Lapidus A."/>
        </authorList>
    </citation>
    <scope>NUCLEOTIDE SEQUENCE [LARGE SCALE GENOMIC DNA]</scope>
    <source>
        <strain evidence="3 4">DSM 11002</strain>
    </source>
</reference>
<keyword evidence="4" id="KW-1185">Reference proteome</keyword>
<feature type="transmembrane region" description="Helical" evidence="1">
    <location>
        <begin position="181"/>
        <end position="201"/>
    </location>
</feature>
<name>D2Z7Q7_9BACT</name>
<dbReference type="AlphaFoldDB" id="D2Z7Q7"/>
<dbReference type="PaxDb" id="469381-Dpep_1478"/>
<evidence type="ECO:0000313" key="3">
    <source>
        <dbReference type="EMBL" id="EFC91504.1"/>
    </source>
</evidence>
<dbReference type="OrthoDB" id="9790852at2"/>
<dbReference type="PANTHER" id="PTHR22911:SF76">
    <property type="entry name" value="EAMA DOMAIN-CONTAINING PROTEIN"/>
    <property type="match status" value="1"/>
</dbReference>
<comment type="caution">
    <text evidence="3">The sequence shown here is derived from an EMBL/GenBank/DDBJ whole genome shotgun (WGS) entry which is preliminary data.</text>
</comment>
<dbReference type="PANTHER" id="PTHR22911">
    <property type="entry name" value="ACYL-MALONYL CONDENSING ENZYME-RELATED"/>
    <property type="match status" value="1"/>
</dbReference>
<feature type="transmembrane region" description="Helical" evidence="1">
    <location>
        <begin position="266"/>
        <end position="284"/>
    </location>
</feature>
<evidence type="ECO:0000256" key="1">
    <source>
        <dbReference type="SAM" id="Phobius"/>
    </source>
</evidence>
<feature type="transmembrane region" description="Helical" evidence="1">
    <location>
        <begin position="242"/>
        <end position="260"/>
    </location>
</feature>
<dbReference type="InterPro" id="IPR000620">
    <property type="entry name" value="EamA_dom"/>
</dbReference>
<sequence length="294" mass="31622">MRLRERSADLVMFLAVLATSTGSIFAKAANAPSLTVAAYRVGLASLVLVPTALLFRRDEIRSLSSRDWKDTVLSGTALAIHFASWISSLSFISVASCVVLVNTAPLWVAIMAPFLTGERINGKTATAIAVAISGAVIIGWGDFSSGSEGWKGDLLAVLGAITMAIYLLLGRRVREKVSLLSYVSVCYGTAAVLLWVVVLIGPYRAWGFSSGTWWAFWGMAIIPQLLGHSAYNWALRWVSPSVVSVVLLGEPVCSSVMALFLFGEPLGLKTITGGCLILMGVHMAQRARRDRRDL</sequence>
<feature type="transmembrane region" description="Helical" evidence="1">
    <location>
        <begin position="92"/>
        <end position="112"/>
    </location>
</feature>
<dbReference type="Pfam" id="PF00892">
    <property type="entry name" value="EamA"/>
    <property type="match status" value="2"/>
</dbReference>
<dbReference type="InterPro" id="IPR037185">
    <property type="entry name" value="EmrE-like"/>
</dbReference>
<gene>
    <name evidence="3" type="ORF">Dpep_1478</name>
</gene>
<dbReference type="GO" id="GO:0016020">
    <property type="term" value="C:membrane"/>
    <property type="evidence" value="ECO:0007669"/>
    <property type="project" value="InterPro"/>
</dbReference>
<dbReference type="eggNOG" id="COG0697">
    <property type="taxonomic scope" value="Bacteria"/>
</dbReference>
<feature type="transmembrane region" description="Helical" evidence="1">
    <location>
        <begin position="149"/>
        <end position="169"/>
    </location>
</feature>
<dbReference type="SUPFAM" id="SSF103481">
    <property type="entry name" value="Multidrug resistance efflux transporter EmrE"/>
    <property type="match status" value="2"/>
</dbReference>
<organism evidence="3 4">
    <name type="scientific">Dethiosulfovibrio peptidovorans DSM 11002</name>
    <dbReference type="NCBI Taxonomy" id="469381"/>
    <lineage>
        <taxon>Bacteria</taxon>
        <taxon>Thermotogati</taxon>
        <taxon>Synergistota</taxon>
        <taxon>Synergistia</taxon>
        <taxon>Synergistales</taxon>
        <taxon>Dethiosulfovibrionaceae</taxon>
        <taxon>Dethiosulfovibrio</taxon>
    </lineage>
</organism>
<accession>D2Z7Q7</accession>
<protein>
    <recommendedName>
        <fullName evidence="2">EamA domain-containing protein</fullName>
    </recommendedName>
</protein>
<keyword evidence="1" id="KW-0812">Transmembrane</keyword>
<proteinExistence type="predicted"/>
<evidence type="ECO:0000259" key="2">
    <source>
        <dbReference type="Pfam" id="PF00892"/>
    </source>
</evidence>
<feature type="transmembrane region" description="Helical" evidence="1">
    <location>
        <begin position="36"/>
        <end position="55"/>
    </location>
</feature>
<feature type="domain" description="EamA" evidence="2">
    <location>
        <begin position="7"/>
        <end position="139"/>
    </location>
</feature>
<keyword evidence="1" id="KW-0472">Membrane</keyword>
<feature type="domain" description="EamA" evidence="2">
    <location>
        <begin position="151"/>
        <end position="282"/>
    </location>
</feature>
<feature type="transmembrane region" description="Helical" evidence="1">
    <location>
        <begin position="124"/>
        <end position="143"/>
    </location>
</feature>
<dbReference type="Proteomes" id="UP000006427">
    <property type="component" value="Unassembled WGS sequence"/>
</dbReference>
<dbReference type="RefSeq" id="WP_005660938.1">
    <property type="nucleotide sequence ID" value="NZ_ABTR02000001.1"/>
</dbReference>